<name>A0AAQ3P872_VIGMU</name>
<evidence type="ECO:0000313" key="4">
    <source>
        <dbReference type="Proteomes" id="UP001374535"/>
    </source>
</evidence>
<feature type="compositionally biased region" description="Basic residues" evidence="1">
    <location>
        <begin position="109"/>
        <end position="119"/>
    </location>
</feature>
<dbReference type="EMBL" id="CP144700">
    <property type="protein sequence ID" value="WVZ22806.1"/>
    <property type="molecule type" value="Genomic_DNA"/>
</dbReference>
<reference evidence="3 4" key="1">
    <citation type="journal article" date="2023" name="Life. Sci Alliance">
        <title>Evolutionary insights into 3D genome organization and epigenetic landscape of Vigna mungo.</title>
        <authorList>
            <person name="Junaid A."/>
            <person name="Singh B."/>
            <person name="Bhatia S."/>
        </authorList>
    </citation>
    <scope>NUCLEOTIDE SEQUENCE [LARGE SCALE GENOMIC DNA]</scope>
    <source>
        <strain evidence="3">Urdbean</strain>
    </source>
</reference>
<feature type="region of interest" description="Disordered" evidence="1">
    <location>
        <begin position="109"/>
        <end position="135"/>
    </location>
</feature>
<evidence type="ECO:0000256" key="2">
    <source>
        <dbReference type="SAM" id="Phobius"/>
    </source>
</evidence>
<keyword evidence="2" id="KW-1133">Transmembrane helix</keyword>
<keyword evidence="2" id="KW-0812">Transmembrane</keyword>
<dbReference type="AlphaFoldDB" id="A0AAQ3P872"/>
<proteinExistence type="predicted"/>
<protein>
    <submittedName>
        <fullName evidence="3">Uncharacterized protein</fullName>
    </submittedName>
</protein>
<accession>A0AAQ3P872</accession>
<keyword evidence="2" id="KW-0472">Membrane</keyword>
<keyword evidence="4" id="KW-1185">Reference proteome</keyword>
<dbReference type="Proteomes" id="UP001374535">
    <property type="component" value="Chromosome 1"/>
</dbReference>
<sequence length="226" mass="26819">MSNHLFLGYLFPLRSSRTNTFPQSPILFFLRSNNYVLIYHHRLHRRVLLLLLMLIIFVVVVSLRHSCRRCRCTPPPGPCRNRLPFHCWTLQPLLLFRCSPAPVRSVTQHRHRSSFKSHPPRANSDRGKKKRNSRNFHVSQRSLCFRSKSDSRNIPNISQKFEEPRRFRPITKTKQRADRAKCDTKQEAFQTIHTIWITRICEKKDCRGGIRVSKRSSRERRNHGRG</sequence>
<organism evidence="3 4">
    <name type="scientific">Vigna mungo</name>
    <name type="common">Black gram</name>
    <name type="synonym">Phaseolus mungo</name>
    <dbReference type="NCBI Taxonomy" id="3915"/>
    <lineage>
        <taxon>Eukaryota</taxon>
        <taxon>Viridiplantae</taxon>
        <taxon>Streptophyta</taxon>
        <taxon>Embryophyta</taxon>
        <taxon>Tracheophyta</taxon>
        <taxon>Spermatophyta</taxon>
        <taxon>Magnoliopsida</taxon>
        <taxon>eudicotyledons</taxon>
        <taxon>Gunneridae</taxon>
        <taxon>Pentapetalae</taxon>
        <taxon>rosids</taxon>
        <taxon>fabids</taxon>
        <taxon>Fabales</taxon>
        <taxon>Fabaceae</taxon>
        <taxon>Papilionoideae</taxon>
        <taxon>50 kb inversion clade</taxon>
        <taxon>NPAAA clade</taxon>
        <taxon>indigoferoid/millettioid clade</taxon>
        <taxon>Phaseoleae</taxon>
        <taxon>Vigna</taxon>
    </lineage>
</organism>
<evidence type="ECO:0000313" key="3">
    <source>
        <dbReference type="EMBL" id="WVZ22806.1"/>
    </source>
</evidence>
<gene>
    <name evidence="3" type="ORF">V8G54_001350</name>
</gene>
<evidence type="ECO:0000256" key="1">
    <source>
        <dbReference type="SAM" id="MobiDB-lite"/>
    </source>
</evidence>
<feature type="transmembrane region" description="Helical" evidence="2">
    <location>
        <begin position="47"/>
        <end position="65"/>
    </location>
</feature>